<feature type="domain" description="Release factor glutamine methyltransferase N-terminal" evidence="3">
    <location>
        <begin position="10"/>
        <end position="75"/>
    </location>
</feature>
<dbReference type="AlphaFoldDB" id="A0A5C5S3Q5"/>
<comment type="similarity">
    <text evidence="1">Belongs to the protein N5-glutamine methyltransferase family. PrmC subfamily.</text>
</comment>
<dbReference type="InterPro" id="IPR029063">
    <property type="entry name" value="SAM-dependent_MTases_sf"/>
</dbReference>
<dbReference type="GO" id="GO:0032259">
    <property type="term" value="P:methylation"/>
    <property type="evidence" value="ECO:0007669"/>
    <property type="project" value="UniProtKB-KW"/>
</dbReference>
<dbReference type="Pfam" id="PF05175">
    <property type="entry name" value="MTS"/>
    <property type="match status" value="1"/>
</dbReference>
<feature type="binding site" evidence="1">
    <location>
        <position position="216"/>
    </location>
    <ligand>
        <name>S-adenosyl-L-methionine</name>
        <dbReference type="ChEBI" id="CHEBI:59789"/>
    </ligand>
</feature>
<dbReference type="InterPro" id="IPR050320">
    <property type="entry name" value="N5-glutamine_MTase"/>
</dbReference>
<comment type="caution">
    <text evidence="1">Lacks conserved residue(s) required for the propagation of feature annotation.</text>
</comment>
<gene>
    <name evidence="1 4" type="primary">prmC</name>
    <name evidence="4" type="ORF">FK530_10605</name>
</gene>
<dbReference type="PROSITE" id="PS00092">
    <property type="entry name" value="N6_MTASE"/>
    <property type="match status" value="1"/>
</dbReference>
<feature type="binding site" evidence="1">
    <location>
        <begin position="216"/>
        <end position="219"/>
    </location>
    <ligand>
        <name>substrate</name>
    </ligand>
</feature>
<dbReference type="GO" id="GO:0003676">
    <property type="term" value="F:nucleic acid binding"/>
    <property type="evidence" value="ECO:0007669"/>
    <property type="project" value="InterPro"/>
</dbReference>
<dbReference type="Gene3D" id="1.10.8.10">
    <property type="entry name" value="DNA helicase RuvA subunit, C-terminal domain"/>
    <property type="match status" value="1"/>
</dbReference>
<dbReference type="Pfam" id="PF17827">
    <property type="entry name" value="PrmC_N"/>
    <property type="match status" value="1"/>
</dbReference>
<dbReference type="HAMAP" id="MF_02126">
    <property type="entry name" value="RF_methyltr_PrmC"/>
    <property type="match status" value="1"/>
</dbReference>
<organism evidence="4 5">
    <name type="scientific">Tsukamurella conjunctivitidis</name>
    <dbReference type="NCBI Taxonomy" id="2592068"/>
    <lineage>
        <taxon>Bacteria</taxon>
        <taxon>Bacillati</taxon>
        <taxon>Actinomycetota</taxon>
        <taxon>Actinomycetes</taxon>
        <taxon>Mycobacteriales</taxon>
        <taxon>Tsukamurellaceae</taxon>
        <taxon>Tsukamurella</taxon>
    </lineage>
</organism>
<feature type="domain" description="Methyltransferase small" evidence="2">
    <location>
        <begin position="137"/>
        <end position="222"/>
    </location>
</feature>
<proteinExistence type="inferred from homology"/>
<dbReference type="GO" id="GO:0102559">
    <property type="term" value="F:peptide chain release factor N(5)-glutamine methyltransferase activity"/>
    <property type="evidence" value="ECO:0007669"/>
    <property type="project" value="UniProtKB-EC"/>
</dbReference>
<dbReference type="InterPro" id="IPR040758">
    <property type="entry name" value="PrmC_N"/>
</dbReference>
<comment type="function">
    <text evidence="1">Methylates the class 1 translation termination release factors RF1/PrfA and RF2/PrfB on the glutamine residue of the universally conserved GGQ motif.</text>
</comment>
<dbReference type="RefSeq" id="WP_146486967.1">
    <property type="nucleotide sequence ID" value="NZ_VIGX01000004.1"/>
</dbReference>
<dbReference type="EC" id="2.1.1.297" evidence="1"/>
<dbReference type="PANTHER" id="PTHR18895">
    <property type="entry name" value="HEMK METHYLTRANSFERASE"/>
    <property type="match status" value="1"/>
</dbReference>
<dbReference type="Gene3D" id="3.40.50.150">
    <property type="entry name" value="Vaccinia Virus protein VP39"/>
    <property type="match status" value="1"/>
</dbReference>
<keyword evidence="1 4" id="KW-0489">Methyltransferase</keyword>
<dbReference type="SUPFAM" id="SSF53335">
    <property type="entry name" value="S-adenosyl-L-methionine-dependent methyltransferases"/>
    <property type="match status" value="1"/>
</dbReference>
<evidence type="ECO:0000259" key="2">
    <source>
        <dbReference type="Pfam" id="PF05175"/>
    </source>
</evidence>
<evidence type="ECO:0000313" key="4">
    <source>
        <dbReference type="EMBL" id="TWS29243.1"/>
    </source>
</evidence>
<keyword evidence="1 4" id="KW-0808">Transferase</keyword>
<dbReference type="InterPro" id="IPR002052">
    <property type="entry name" value="DNA_methylase_N6_adenine_CS"/>
</dbReference>
<dbReference type="CDD" id="cd02440">
    <property type="entry name" value="AdoMet_MTases"/>
    <property type="match status" value="1"/>
</dbReference>
<keyword evidence="5" id="KW-1185">Reference proteome</keyword>
<reference evidence="4 5" key="1">
    <citation type="submission" date="2019-06" db="EMBL/GenBank/DDBJ databases">
        <title>Tsukamurella conjunctivitidis sp. nov., Tsukamurella assacharolytica sp. nov. and Tsukamurella sputae sp. nov. isolated from patients with conjunctivitis, bacteraemia (lymphoma) and respiratory infection (sputum) in Hong Kong.</title>
        <authorList>
            <person name="Teng J.L.L."/>
            <person name="Lee H.H."/>
            <person name="Fong J.Y.H."/>
            <person name="Fok K.M.N."/>
            <person name="Lau S.K.P."/>
            <person name="Woo P.C.Y."/>
        </authorList>
    </citation>
    <scope>NUCLEOTIDE SEQUENCE [LARGE SCALE GENOMIC DNA]</scope>
    <source>
        <strain evidence="4 5">HKU72</strain>
    </source>
</reference>
<keyword evidence="1" id="KW-0949">S-adenosyl-L-methionine</keyword>
<evidence type="ECO:0000256" key="1">
    <source>
        <dbReference type="HAMAP-Rule" id="MF_02126"/>
    </source>
</evidence>
<protein>
    <recommendedName>
        <fullName evidence="1">Release factor glutamine methyltransferase</fullName>
        <shortName evidence="1">RF MTase</shortName>
        <ecNumber evidence="1">2.1.1.297</ecNumber>
    </recommendedName>
    <alternativeName>
        <fullName evidence="1">N5-glutamine methyltransferase PrmC</fullName>
    </alternativeName>
    <alternativeName>
        <fullName evidence="1">Protein-(glutamine-N5) MTase PrmC</fullName>
    </alternativeName>
    <alternativeName>
        <fullName evidence="1">Protein-glutamine N-methyltransferase PrmC</fullName>
    </alternativeName>
</protein>
<sequence>MSLRPTHLAAAAAARLAAAGVPSARFDAETLLAEALGIDRGRIPIADDATPAQEAAYEALLARREAREPLQHILGRAYFGPLTLAVGPGVFVPRPETELLAAWAAQQVDGGAGDMWPARSAPGAGAMRPARSAPGAGIVDLCAGSGALGLYLAATVPDARVVLVERDETALDYLRRNVAGADLAGRATVLAADVREPDLPERLAALLGTVDLVVSNPPYVPDDAPLDHEAAADPAAALFSGADGLDLIRGLAPLAARLLAGGGAVGIEHDDGNGAGTADLLRAAGFGDLVQHRDLAGRPRYVTGRMDP</sequence>
<dbReference type="OrthoDB" id="9800643at2"/>
<name>A0A5C5S3Q5_9ACTN</name>
<dbReference type="Proteomes" id="UP000319375">
    <property type="component" value="Unassembled WGS sequence"/>
</dbReference>
<comment type="catalytic activity">
    <reaction evidence="1">
        <text>L-glutaminyl-[peptide chain release factor] + S-adenosyl-L-methionine = N(5)-methyl-L-glutaminyl-[peptide chain release factor] + S-adenosyl-L-homocysteine + H(+)</text>
        <dbReference type="Rhea" id="RHEA:42896"/>
        <dbReference type="Rhea" id="RHEA-COMP:10271"/>
        <dbReference type="Rhea" id="RHEA-COMP:10272"/>
        <dbReference type="ChEBI" id="CHEBI:15378"/>
        <dbReference type="ChEBI" id="CHEBI:30011"/>
        <dbReference type="ChEBI" id="CHEBI:57856"/>
        <dbReference type="ChEBI" id="CHEBI:59789"/>
        <dbReference type="ChEBI" id="CHEBI:61891"/>
        <dbReference type="EC" id="2.1.1.297"/>
    </reaction>
</comment>
<evidence type="ECO:0000259" key="3">
    <source>
        <dbReference type="Pfam" id="PF17827"/>
    </source>
</evidence>
<comment type="caution">
    <text evidence="4">The sequence shown here is derived from an EMBL/GenBank/DDBJ whole genome shotgun (WGS) entry which is preliminary data.</text>
</comment>
<dbReference type="PANTHER" id="PTHR18895:SF74">
    <property type="entry name" value="MTRF1L RELEASE FACTOR GLUTAMINE METHYLTRANSFERASE"/>
    <property type="match status" value="1"/>
</dbReference>
<accession>A0A5C5S3Q5</accession>
<dbReference type="NCBIfam" id="TIGR03534">
    <property type="entry name" value="RF_mod_PrmC"/>
    <property type="match status" value="1"/>
</dbReference>
<dbReference type="EMBL" id="VIGX01000004">
    <property type="protein sequence ID" value="TWS29243.1"/>
    <property type="molecule type" value="Genomic_DNA"/>
</dbReference>
<dbReference type="InterPro" id="IPR007848">
    <property type="entry name" value="Small_mtfrase_dom"/>
</dbReference>
<dbReference type="InterPro" id="IPR019874">
    <property type="entry name" value="RF_methyltr_PrmC"/>
</dbReference>
<evidence type="ECO:0000313" key="5">
    <source>
        <dbReference type="Proteomes" id="UP000319375"/>
    </source>
</evidence>
<feature type="binding site" evidence="1">
    <location>
        <position position="165"/>
    </location>
    <ligand>
        <name>S-adenosyl-L-methionine</name>
        <dbReference type="ChEBI" id="CHEBI:59789"/>
    </ligand>
</feature>